<gene>
    <name evidence="2" type="ORF">PVK06_040149</name>
</gene>
<accession>A0ABR0N4P3</accession>
<feature type="region of interest" description="Disordered" evidence="1">
    <location>
        <begin position="68"/>
        <end position="133"/>
    </location>
</feature>
<reference evidence="2 3" key="1">
    <citation type="submission" date="2023-03" db="EMBL/GenBank/DDBJ databases">
        <title>WGS of Gossypium arboreum.</title>
        <authorList>
            <person name="Yu D."/>
        </authorList>
    </citation>
    <scope>NUCLEOTIDE SEQUENCE [LARGE SCALE GENOMIC DNA]</scope>
    <source>
        <tissue evidence="2">Leaf</tissue>
    </source>
</reference>
<dbReference type="EMBL" id="JARKNE010000011">
    <property type="protein sequence ID" value="KAK5785553.1"/>
    <property type="molecule type" value="Genomic_DNA"/>
</dbReference>
<comment type="caution">
    <text evidence="2">The sequence shown here is derived from an EMBL/GenBank/DDBJ whole genome shotgun (WGS) entry which is preliminary data.</text>
</comment>
<sequence length="133" mass="14474">MVANDNGLQSQWASTSAGMPLYSCLTIQEKMVNYLATQGSTSPLTSSLLSQPSVMDIEALIENVQQEMDAAESRARAGSSSRKSLRLERRSFSTGESNDNKLACHTLRKQPVLPKSESPTLSLVTSKNSQHQT</sequence>
<evidence type="ECO:0000313" key="2">
    <source>
        <dbReference type="EMBL" id="KAK5785553.1"/>
    </source>
</evidence>
<dbReference type="Proteomes" id="UP001358586">
    <property type="component" value="Chromosome 11"/>
</dbReference>
<proteinExistence type="predicted"/>
<evidence type="ECO:0000313" key="3">
    <source>
        <dbReference type="Proteomes" id="UP001358586"/>
    </source>
</evidence>
<evidence type="ECO:0000256" key="1">
    <source>
        <dbReference type="SAM" id="MobiDB-lite"/>
    </source>
</evidence>
<protein>
    <submittedName>
        <fullName evidence="2">Uncharacterized protein</fullName>
    </submittedName>
</protein>
<name>A0ABR0N4P3_GOSAR</name>
<keyword evidence="3" id="KW-1185">Reference proteome</keyword>
<feature type="compositionally biased region" description="Polar residues" evidence="1">
    <location>
        <begin position="117"/>
        <end position="133"/>
    </location>
</feature>
<organism evidence="2 3">
    <name type="scientific">Gossypium arboreum</name>
    <name type="common">Tree cotton</name>
    <name type="synonym">Gossypium nanking</name>
    <dbReference type="NCBI Taxonomy" id="29729"/>
    <lineage>
        <taxon>Eukaryota</taxon>
        <taxon>Viridiplantae</taxon>
        <taxon>Streptophyta</taxon>
        <taxon>Embryophyta</taxon>
        <taxon>Tracheophyta</taxon>
        <taxon>Spermatophyta</taxon>
        <taxon>Magnoliopsida</taxon>
        <taxon>eudicotyledons</taxon>
        <taxon>Gunneridae</taxon>
        <taxon>Pentapetalae</taxon>
        <taxon>rosids</taxon>
        <taxon>malvids</taxon>
        <taxon>Malvales</taxon>
        <taxon>Malvaceae</taxon>
        <taxon>Malvoideae</taxon>
        <taxon>Gossypium</taxon>
    </lineage>
</organism>